<dbReference type="GO" id="GO:0003677">
    <property type="term" value="F:DNA binding"/>
    <property type="evidence" value="ECO:0007669"/>
    <property type="project" value="InterPro"/>
</dbReference>
<name>A0A494T8R6_SPHPE</name>
<dbReference type="InterPro" id="IPR010982">
    <property type="entry name" value="Lambda_DNA-bd_dom_sf"/>
</dbReference>
<dbReference type="AlphaFoldDB" id="A0A494T8R6"/>
<proteinExistence type="predicted"/>
<geneLocation type="plasmid" evidence="1">
    <name>unnamed1</name>
</geneLocation>
<sequence>MGTSVPTSGAAVHLTGESYSPFVNVQARDEEVRQSPQDVLQEIRKRTLLTWDQLAQIFRVSRRAVHHWAAGQSLSVGKLGQLHELYKCVQSFGKLEPYQVRLAVLDEYGIHAEQNANQALDQLGPIVETSADPFNADPNTFTRTRLRVVRA</sequence>
<dbReference type="OrthoDB" id="5149569at2"/>
<organism evidence="1 2">
    <name type="scientific">Sphingomonas paeninsulae</name>
    <dbReference type="NCBI Taxonomy" id="2319844"/>
    <lineage>
        <taxon>Bacteria</taxon>
        <taxon>Pseudomonadati</taxon>
        <taxon>Pseudomonadota</taxon>
        <taxon>Alphaproteobacteria</taxon>
        <taxon>Sphingomonadales</taxon>
        <taxon>Sphingomonadaceae</taxon>
        <taxon>Sphingomonas</taxon>
    </lineage>
</organism>
<evidence type="ECO:0000313" key="1">
    <source>
        <dbReference type="EMBL" id="AYJ85330.1"/>
    </source>
</evidence>
<accession>A0A494T8R6</accession>
<dbReference type="EMBL" id="CP032828">
    <property type="protein sequence ID" value="AYJ85330.1"/>
    <property type="molecule type" value="Genomic_DNA"/>
</dbReference>
<evidence type="ECO:0000313" key="2">
    <source>
        <dbReference type="Proteomes" id="UP000276254"/>
    </source>
</evidence>
<gene>
    <name evidence="1" type="ORF">D3Y57_04755</name>
</gene>
<dbReference type="SUPFAM" id="SSF47413">
    <property type="entry name" value="lambda repressor-like DNA-binding domains"/>
    <property type="match status" value="1"/>
</dbReference>
<dbReference type="KEGG" id="spha:D3Y57_04755"/>
<protein>
    <submittedName>
        <fullName evidence="1">Uncharacterized protein</fullName>
    </submittedName>
</protein>
<dbReference type="Proteomes" id="UP000276254">
    <property type="component" value="Plasmid unnamed1"/>
</dbReference>
<keyword evidence="2" id="KW-1185">Reference proteome</keyword>
<keyword evidence="1" id="KW-0614">Plasmid</keyword>
<reference evidence="1 2" key="1">
    <citation type="submission" date="2018-09" db="EMBL/GenBank/DDBJ databases">
        <title>Sphingomonas peninsula sp. nov., isolated from fildes peninsula, Antarctic soil.</title>
        <authorList>
            <person name="Yingchao G."/>
        </authorList>
    </citation>
    <scope>NUCLEOTIDE SEQUENCE [LARGE SCALE GENOMIC DNA]</scope>
    <source>
        <strain evidence="1 2">YZ-8</strain>
        <plasmid evidence="1 2">unnamed1</plasmid>
    </source>
</reference>